<dbReference type="AlphaFoldDB" id="B4GL14"/>
<evidence type="ECO:0000313" key="3">
    <source>
        <dbReference type="Proteomes" id="UP000008744"/>
    </source>
</evidence>
<dbReference type="KEGG" id="dpe:6594278"/>
<name>B4GL14_DROPE</name>
<keyword evidence="3" id="KW-1185">Reference proteome</keyword>
<dbReference type="EMBL" id="CH479185">
    <property type="protein sequence ID" value="EDW38238.1"/>
    <property type="molecule type" value="Genomic_DNA"/>
</dbReference>
<accession>B4GL14</accession>
<proteinExistence type="predicted"/>
<dbReference type="HOGENOM" id="CLU_1526772_0_0_1"/>
<feature type="region of interest" description="Disordered" evidence="1">
    <location>
        <begin position="159"/>
        <end position="191"/>
    </location>
</feature>
<dbReference type="STRING" id="7234.B4GL14"/>
<dbReference type="eggNOG" id="ENOG502R10Q">
    <property type="taxonomic scope" value="Eukaryota"/>
</dbReference>
<evidence type="ECO:0000313" key="2">
    <source>
        <dbReference type="EMBL" id="EDW38238.1"/>
    </source>
</evidence>
<evidence type="ECO:0000256" key="1">
    <source>
        <dbReference type="SAM" id="MobiDB-lite"/>
    </source>
</evidence>
<sequence length="191" mass="21220">MTKCTTNKCHCKSYRDRVQDRFYDCISDTECEDNSVSGGDVCKVVSSLKDPGQMRAVLERALYATQNLLRCYGSAVAPAGRNPPPHELNYYPATLEVSVTLKTEETCICPKNRQYSLRGDPVTLKLPIKLNPDSGQVKMNIYQPRPGVASGCRRCGAGAPGAAGDRYKAKSRKSSSSIRKVRWFKHEHTEN</sequence>
<reference evidence="2 3" key="1">
    <citation type="journal article" date="2007" name="Nature">
        <title>Evolution of genes and genomes on the Drosophila phylogeny.</title>
        <authorList>
            <consortium name="Drosophila 12 Genomes Consortium"/>
            <person name="Clark A.G."/>
            <person name="Eisen M.B."/>
            <person name="Smith D.R."/>
            <person name="Bergman C.M."/>
            <person name="Oliver B."/>
            <person name="Markow T.A."/>
            <person name="Kaufman T.C."/>
            <person name="Kellis M."/>
            <person name="Gelbart W."/>
            <person name="Iyer V.N."/>
            <person name="Pollard D.A."/>
            <person name="Sackton T.B."/>
            <person name="Larracuente A.M."/>
            <person name="Singh N.D."/>
            <person name="Abad J.P."/>
            <person name="Abt D.N."/>
            <person name="Adryan B."/>
            <person name="Aguade M."/>
            <person name="Akashi H."/>
            <person name="Anderson W.W."/>
            <person name="Aquadro C.F."/>
            <person name="Ardell D.H."/>
            <person name="Arguello R."/>
            <person name="Artieri C.G."/>
            <person name="Barbash D.A."/>
            <person name="Barker D."/>
            <person name="Barsanti P."/>
            <person name="Batterham P."/>
            <person name="Batzoglou S."/>
            <person name="Begun D."/>
            <person name="Bhutkar A."/>
            <person name="Blanco E."/>
            <person name="Bosak S.A."/>
            <person name="Bradley R.K."/>
            <person name="Brand A.D."/>
            <person name="Brent M.R."/>
            <person name="Brooks A.N."/>
            <person name="Brown R.H."/>
            <person name="Butlin R.K."/>
            <person name="Caggese C."/>
            <person name="Calvi B.R."/>
            <person name="Bernardo de Carvalho A."/>
            <person name="Caspi A."/>
            <person name="Castrezana S."/>
            <person name="Celniker S.E."/>
            <person name="Chang J.L."/>
            <person name="Chapple C."/>
            <person name="Chatterji S."/>
            <person name="Chinwalla A."/>
            <person name="Civetta A."/>
            <person name="Clifton S.W."/>
            <person name="Comeron J.M."/>
            <person name="Costello J.C."/>
            <person name="Coyne J.A."/>
            <person name="Daub J."/>
            <person name="David R.G."/>
            <person name="Delcher A.L."/>
            <person name="Delehaunty K."/>
            <person name="Do C.B."/>
            <person name="Ebling H."/>
            <person name="Edwards K."/>
            <person name="Eickbush T."/>
            <person name="Evans J.D."/>
            <person name="Filipski A."/>
            <person name="Findeiss S."/>
            <person name="Freyhult E."/>
            <person name="Fulton L."/>
            <person name="Fulton R."/>
            <person name="Garcia A.C."/>
            <person name="Gardiner A."/>
            <person name="Garfield D.A."/>
            <person name="Garvin B.E."/>
            <person name="Gibson G."/>
            <person name="Gilbert D."/>
            <person name="Gnerre S."/>
            <person name="Godfrey J."/>
            <person name="Good R."/>
            <person name="Gotea V."/>
            <person name="Gravely B."/>
            <person name="Greenberg A.J."/>
            <person name="Griffiths-Jones S."/>
            <person name="Gross S."/>
            <person name="Guigo R."/>
            <person name="Gustafson E.A."/>
            <person name="Haerty W."/>
            <person name="Hahn M.W."/>
            <person name="Halligan D.L."/>
            <person name="Halpern A.L."/>
            <person name="Halter G.M."/>
            <person name="Han M.V."/>
            <person name="Heger A."/>
            <person name="Hillier L."/>
            <person name="Hinrichs A.S."/>
            <person name="Holmes I."/>
            <person name="Hoskins R.A."/>
            <person name="Hubisz M.J."/>
            <person name="Hultmark D."/>
            <person name="Huntley M.A."/>
            <person name="Jaffe D.B."/>
            <person name="Jagadeeshan S."/>
            <person name="Jeck W.R."/>
            <person name="Johnson J."/>
            <person name="Jones C.D."/>
            <person name="Jordan W.C."/>
            <person name="Karpen G.H."/>
            <person name="Kataoka E."/>
            <person name="Keightley P.D."/>
            <person name="Kheradpour P."/>
            <person name="Kirkness E.F."/>
            <person name="Koerich L.B."/>
            <person name="Kristiansen K."/>
            <person name="Kudrna D."/>
            <person name="Kulathinal R.J."/>
            <person name="Kumar S."/>
            <person name="Kwok R."/>
            <person name="Lander E."/>
            <person name="Langley C.H."/>
            <person name="Lapoint R."/>
            <person name="Lazzaro B.P."/>
            <person name="Lee S.J."/>
            <person name="Levesque L."/>
            <person name="Li R."/>
            <person name="Lin C.F."/>
            <person name="Lin M.F."/>
            <person name="Lindblad-Toh K."/>
            <person name="Llopart A."/>
            <person name="Long M."/>
            <person name="Low L."/>
            <person name="Lozovsky E."/>
            <person name="Lu J."/>
            <person name="Luo M."/>
            <person name="Machado C.A."/>
            <person name="Makalowski W."/>
            <person name="Marzo M."/>
            <person name="Matsuda M."/>
            <person name="Matzkin L."/>
            <person name="McAllister B."/>
            <person name="McBride C.S."/>
            <person name="McKernan B."/>
            <person name="McKernan K."/>
            <person name="Mendez-Lago M."/>
            <person name="Minx P."/>
            <person name="Mollenhauer M.U."/>
            <person name="Montooth K."/>
            <person name="Mount S.M."/>
            <person name="Mu X."/>
            <person name="Myers E."/>
            <person name="Negre B."/>
            <person name="Newfeld S."/>
            <person name="Nielsen R."/>
            <person name="Noor M.A."/>
            <person name="O'Grady P."/>
            <person name="Pachter L."/>
            <person name="Papaceit M."/>
            <person name="Parisi M.J."/>
            <person name="Parisi M."/>
            <person name="Parts L."/>
            <person name="Pedersen J.S."/>
            <person name="Pesole G."/>
            <person name="Phillippy A.M."/>
            <person name="Ponting C.P."/>
            <person name="Pop M."/>
            <person name="Porcelli D."/>
            <person name="Powell J.R."/>
            <person name="Prohaska S."/>
            <person name="Pruitt K."/>
            <person name="Puig M."/>
            <person name="Quesneville H."/>
            <person name="Ram K.R."/>
            <person name="Rand D."/>
            <person name="Rasmussen M.D."/>
            <person name="Reed L.K."/>
            <person name="Reenan R."/>
            <person name="Reily A."/>
            <person name="Remington K.A."/>
            <person name="Rieger T.T."/>
            <person name="Ritchie M.G."/>
            <person name="Robin C."/>
            <person name="Rogers Y.H."/>
            <person name="Rohde C."/>
            <person name="Rozas J."/>
            <person name="Rubenfield M.J."/>
            <person name="Ruiz A."/>
            <person name="Russo S."/>
            <person name="Salzberg S.L."/>
            <person name="Sanchez-Gracia A."/>
            <person name="Saranga D.J."/>
            <person name="Sato H."/>
            <person name="Schaeffer S.W."/>
            <person name="Schatz M.C."/>
            <person name="Schlenke T."/>
            <person name="Schwartz R."/>
            <person name="Segarra C."/>
            <person name="Singh R.S."/>
            <person name="Sirot L."/>
            <person name="Sirota M."/>
            <person name="Sisneros N.B."/>
            <person name="Smith C.D."/>
            <person name="Smith T.F."/>
            <person name="Spieth J."/>
            <person name="Stage D.E."/>
            <person name="Stark A."/>
            <person name="Stephan W."/>
            <person name="Strausberg R.L."/>
            <person name="Strempel S."/>
            <person name="Sturgill D."/>
            <person name="Sutton G."/>
            <person name="Sutton G.G."/>
            <person name="Tao W."/>
            <person name="Teichmann S."/>
            <person name="Tobari Y.N."/>
            <person name="Tomimura Y."/>
            <person name="Tsolas J.M."/>
            <person name="Valente V.L."/>
            <person name="Venter E."/>
            <person name="Venter J.C."/>
            <person name="Vicario S."/>
            <person name="Vieira F.G."/>
            <person name="Vilella A.J."/>
            <person name="Villasante A."/>
            <person name="Walenz B."/>
            <person name="Wang J."/>
            <person name="Wasserman M."/>
            <person name="Watts T."/>
            <person name="Wilson D."/>
            <person name="Wilson R.K."/>
            <person name="Wing R.A."/>
            <person name="Wolfner M.F."/>
            <person name="Wong A."/>
            <person name="Wong G.K."/>
            <person name="Wu C.I."/>
            <person name="Wu G."/>
            <person name="Yamamoto D."/>
            <person name="Yang H.P."/>
            <person name="Yang S.P."/>
            <person name="Yorke J.A."/>
            <person name="Yoshida K."/>
            <person name="Zdobnov E."/>
            <person name="Zhang P."/>
            <person name="Zhang Y."/>
            <person name="Zimin A.V."/>
            <person name="Baldwin J."/>
            <person name="Abdouelleil A."/>
            <person name="Abdulkadir J."/>
            <person name="Abebe A."/>
            <person name="Abera B."/>
            <person name="Abreu J."/>
            <person name="Acer S.C."/>
            <person name="Aftuck L."/>
            <person name="Alexander A."/>
            <person name="An P."/>
            <person name="Anderson E."/>
            <person name="Anderson S."/>
            <person name="Arachi H."/>
            <person name="Azer M."/>
            <person name="Bachantsang P."/>
            <person name="Barry A."/>
            <person name="Bayul T."/>
            <person name="Berlin A."/>
            <person name="Bessette D."/>
            <person name="Bloom T."/>
            <person name="Blye J."/>
            <person name="Boguslavskiy L."/>
            <person name="Bonnet C."/>
            <person name="Boukhgalter B."/>
            <person name="Bourzgui I."/>
            <person name="Brown A."/>
            <person name="Cahill P."/>
            <person name="Channer S."/>
            <person name="Cheshatsang Y."/>
            <person name="Chuda L."/>
            <person name="Citroen M."/>
            <person name="Collymore A."/>
            <person name="Cooke P."/>
            <person name="Costello M."/>
            <person name="D'Aco K."/>
            <person name="Daza R."/>
            <person name="De Haan G."/>
            <person name="DeGray S."/>
            <person name="DeMaso C."/>
            <person name="Dhargay N."/>
            <person name="Dooley K."/>
            <person name="Dooley E."/>
            <person name="Doricent M."/>
            <person name="Dorje P."/>
            <person name="Dorjee K."/>
            <person name="Dupes A."/>
            <person name="Elong R."/>
            <person name="Falk J."/>
            <person name="Farina A."/>
            <person name="Faro S."/>
            <person name="Ferguson D."/>
            <person name="Fisher S."/>
            <person name="Foley C.D."/>
            <person name="Franke A."/>
            <person name="Friedrich D."/>
            <person name="Gadbois L."/>
            <person name="Gearin G."/>
            <person name="Gearin C.R."/>
            <person name="Giannoukos G."/>
            <person name="Goode T."/>
            <person name="Graham J."/>
            <person name="Grandbois E."/>
            <person name="Grewal S."/>
            <person name="Gyaltsen K."/>
            <person name="Hafez N."/>
            <person name="Hagos B."/>
            <person name="Hall J."/>
            <person name="Henson C."/>
            <person name="Hollinger A."/>
            <person name="Honan T."/>
            <person name="Huard M.D."/>
            <person name="Hughes L."/>
            <person name="Hurhula B."/>
            <person name="Husby M.E."/>
            <person name="Kamat A."/>
            <person name="Kanga B."/>
            <person name="Kashin S."/>
            <person name="Khazanovich D."/>
            <person name="Kisner P."/>
            <person name="Lance K."/>
            <person name="Lara M."/>
            <person name="Lee W."/>
            <person name="Lennon N."/>
            <person name="Letendre F."/>
            <person name="LeVine R."/>
            <person name="Lipovsky A."/>
            <person name="Liu X."/>
            <person name="Liu J."/>
            <person name="Liu S."/>
            <person name="Lokyitsang T."/>
            <person name="Lokyitsang Y."/>
            <person name="Lubonja R."/>
            <person name="Lui A."/>
            <person name="MacDonald P."/>
            <person name="Magnisalis V."/>
            <person name="Maru K."/>
            <person name="Matthews C."/>
            <person name="McCusker W."/>
            <person name="McDonough S."/>
            <person name="Mehta T."/>
            <person name="Meldrim J."/>
            <person name="Meneus L."/>
            <person name="Mihai O."/>
            <person name="Mihalev A."/>
            <person name="Mihova T."/>
            <person name="Mittelman R."/>
            <person name="Mlenga V."/>
            <person name="Montmayeur A."/>
            <person name="Mulrain L."/>
            <person name="Navidi A."/>
            <person name="Naylor J."/>
            <person name="Negash T."/>
            <person name="Nguyen T."/>
            <person name="Nguyen N."/>
            <person name="Nicol R."/>
            <person name="Norbu C."/>
            <person name="Norbu N."/>
            <person name="Novod N."/>
            <person name="O'Neill B."/>
            <person name="Osman S."/>
            <person name="Markiewicz E."/>
            <person name="Oyono O.L."/>
            <person name="Patti C."/>
            <person name="Phunkhang P."/>
            <person name="Pierre F."/>
            <person name="Priest M."/>
            <person name="Raghuraman S."/>
            <person name="Rege F."/>
            <person name="Reyes R."/>
            <person name="Rise C."/>
            <person name="Rogov P."/>
            <person name="Ross K."/>
            <person name="Ryan E."/>
            <person name="Settipalli S."/>
            <person name="Shea T."/>
            <person name="Sherpa N."/>
            <person name="Shi L."/>
            <person name="Shih D."/>
            <person name="Sparrow T."/>
            <person name="Spaulding J."/>
            <person name="Stalker J."/>
            <person name="Stange-Thomann N."/>
            <person name="Stavropoulos S."/>
            <person name="Stone C."/>
            <person name="Strader C."/>
            <person name="Tesfaye S."/>
            <person name="Thomson T."/>
            <person name="Thoulutsang Y."/>
            <person name="Thoulutsang D."/>
            <person name="Topham K."/>
            <person name="Topping I."/>
            <person name="Tsamla T."/>
            <person name="Vassiliev H."/>
            <person name="Vo A."/>
            <person name="Wangchuk T."/>
            <person name="Wangdi T."/>
            <person name="Weiand M."/>
            <person name="Wilkinson J."/>
            <person name="Wilson A."/>
            <person name="Yadav S."/>
            <person name="Young G."/>
            <person name="Yu Q."/>
            <person name="Zembek L."/>
            <person name="Zhong D."/>
            <person name="Zimmer A."/>
            <person name="Zwirko Z."/>
            <person name="Jaffe D.B."/>
            <person name="Alvarez P."/>
            <person name="Brockman W."/>
            <person name="Butler J."/>
            <person name="Chin C."/>
            <person name="Gnerre S."/>
            <person name="Grabherr M."/>
            <person name="Kleber M."/>
            <person name="Mauceli E."/>
            <person name="MacCallum I."/>
        </authorList>
    </citation>
    <scope>NUCLEOTIDE SEQUENCE [LARGE SCALE GENOMIC DNA]</scope>
    <source>
        <strain evidence="3">MSH-3 / Tucson 14011-0111.49</strain>
    </source>
</reference>
<dbReference type="PhylomeDB" id="B4GL14"/>
<dbReference type="OMA" id="KFFYPAT"/>
<protein>
    <submittedName>
        <fullName evidence="2">GL12127</fullName>
    </submittedName>
</protein>
<dbReference type="Proteomes" id="UP000008744">
    <property type="component" value="Unassembled WGS sequence"/>
</dbReference>
<dbReference type="OrthoDB" id="7812354at2759"/>
<feature type="compositionally biased region" description="Basic residues" evidence="1">
    <location>
        <begin position="169"/>
        <end position="183"/>
    </location>
</feature>
<gene>
    <name evidence="2" type="primary">Dper\GL12127</name>
    <name evidence="2" type="ORF">Dper_GL12127</name>
</gene>
<organism evidence="3">
    <name type="scientific">Drosophila persimilis</name>
    <name type="common">Fruit fly</name>
    <dbReference type="NCBI Taxonomy" id="7234"/>
    <lineage>
        <taxon>Eukaryota</taxon>
        <taxon>Metazoa</taxon>
        <taxon>Ecdysozoa</taxon>
        <taxon>Arthropoda</taxon>
        <taxon>Hexapoda</taxon>
        <taxon>Insecta</taxon>
        <taxon>Pterygota</taxon>
        <taxon>Neoptera</taxon>
        <taxon>Endopterygota</taxon>
        <taxon>Diptera</taxon>
        <taxon>Brachycera</taxon>
        <taxon>Muscomorpha</taxon>
        <taxon>Ephydroidea</taxon>
        <taxon>Drosophilidae</taxon>
        <taxon>Drosophila</taxon>
        <taxon>Sophophora</taxon>
    </lineage>
</organism>